<keyword evidence="2" id="KW-1185">Reference proteome</keyword>
<evidence type="ECO:0000313" key="1">
    <source>
        <dbReference type="EMBL" id="KIM94006.1"/>
    </source>
</evidence>
<organism evidence="1 2">
    <name type="scientific">Oidiodendron maius (strain Zn)</name>
    <dbReference type="NCBI Taxonomy" id="913774"/>
    <lineage>
        <taxon>Eukaryota</taxon>
        <taxon>Fungi</taxon>
        <taxon>Dikarya</taxon>
        <taxon>Ascomycota</taxon>
        <taxon>Pezizomycotina</taxon>
        <taxon>Leotiomycetes</taxon>
        <taxon>Leotiomycetes incertae sedis</taxon>
        <taxon>Myxotrichaceae</taxon>
        <taxon>Oidiodendron</taxon>
    </lineage>
</organism>
<protein>
    <submittedName>
        <fullName evidence="1">Uncharacterized protein</fullName>
    </submittedName>
</protein>
<evidence type="ECO:0000313" key="2">
    <source>
        <dbReference type="Proteomes" id="UP000054321"/>
    </source>
</evidence>
<dbReference type="OrthoDB" id="5227693at2759"/>
<reference evidence="2" key="2">
    <citation type="submission" date="2015-01" db="EMBL/GenBank/DDBJ databases">
        <title>Evolutionary Origins and Diversification of the Mycorrhizal Mutualists.</title>
        <authorList>
            <consortium name="DOE Joint Genome Institute"/>
            <consortium name="Mycorrhizal Genomics Consortium"/>
            <person name="Kohler A."/>
            <person name="Kuo A."/>
            <person name="Nagy L.G."/>
            <person name="Floudas D."/>
            <person name="Copeland A."/>
            <person name="Barry K.W."/>
            <person name="Cichocki N."/>
            <person name="Veneault-Fourrey C."/>
            <person name="LaButti K."/>
            <person name="Lindquist E.A."/>
            <person name="Lipzen A."/>
            <person name="Lundell T."/>
            <person name="Morin E."/>
            <person name="Murat C."/>
            <person name="Riley R."/>
            <person name="Ohm R."/>
            <person name="Sun H."/>
            <person name="Tunlid A."/>
            <person name="Henrissat B."/>
            <person name="Grigoriev I.V."/>
            <person name="Hibbett D.S."/>
            <person name="Martin F."/>
        </authorList>
    </citation>
    <scope>NUCLEOTIDE SEQUENCE [LARGE SCALE GENOMIC DNA]</scope>
    <source>
        <strain evidence="2">Zn</strain>
    </source>
</reference>
<sequence>MTEGILDRSNHILIEGSTESRAFSLGPALRSSPSDIRHSNETVCWVSLLNQLHLSSARNGACDTEGISLPALSLQERSWDFQLPDIVRPLGVCSVSDIAIIARRLGMRWKDFRPFEGSLKAEGYSQFITSTNVRSLGIVLRYNYTWKEEWRPTFRLGMIRGFKRQKEERYMPTVTADRLGFGILTGLVDLNVPDLIIGTRQEILATLNVLDESGKSAASLRDLYNEDLDYHLRTADLVAMTTAMTRLRGRTHVQVPAPSENMYGFTTTGKGRRAFRICLQKYLEDSRYTRFQHSPIVLSTCQHLFETWKEWEWPSFDSIYTDQIPARLLSSYLDAVHNEYDNCTNWIVNKQTVLYRNLLGAHIRCGIFRPNGETSLVAVQHPDYEADVEGYFAAWPKILADLADGQDEVREEDLFDAWVVMLFRACCWGACHFFVPGERVPSAYYGSQLPVYIG</sequence>
<dbReference type="InParanoid" id="A0A0C3GUE3"/>
<dbReference type="EMBL" id="KN832892">
    <property type="protein sequence ID" value="KIM94006.1"/>
    <property type="molecule type" value="Genomic_DNA"/>
</dbReference>
<name>A0A0C3GUE3_OIDMZ</name>
<gene>
    <name evidence="1" type="ORF">OIDMADRAFT_61270</name>
</gene>
<accession>A0A0C3GUE3</accession>
<dbReference type="Proteomes" id="UP000054321">
    <property type="component" value="Unassembled WGS sequence"/>
</dbReference>
<dbReference type="AlphaFoldDB" id="A0A0C3GUE3"/>
<reference evidence="1 2" key="1">
    <citation type="submission" date="2014-04" db="EMBL/GenBank/DDBJ databases">
        <authorList>
            <consortium name="DOE Joint Genome Institute"/>
            <person name="Kuo A."/>
            <person name="Martino E."/>
            <person name="Perotto S."/>
            <person name="Kohler A."/>
            <person name="Nagy L.G."/>
            <person name="Floudas D."/>
            <person name="Copeland A."/>
            <person name="Barry K.W."/>
            <person name="Cichocki N."/>
            <person name="Veneault-Fourrey C."/>
            <person name="LaButti K."/>
            <person name="Lindquist E.A."/>
            <person name="Lipzen A."/>
            <person name="Lundell T."/>
            <person name="Morin E."/>
            <person name="Murat C."/>
            <person name="Sun H."/>
            <person name="Tunlid A."/>
            <person name="Henrissat B."/>
            <person name="Grigoriev I.V."/>
            <person name="Hibbett D.S."/>
            <person name="Martin F."/>
            <person name="Nordberg H.P."/>
            <person name="Cantor M.N."/>
            <person name="Hua S.X."/>
        </authorList>
    </citation>
    <scope>NUCLEOTIDE SEQUENCE [LARGE SCALE GENOMIC DNA]</scope>
    <source>
        <strain evidence="1 2">Zn</strain>
    </source>
</reference>
<dbReference type="HOGENOM" id="CLU_009106_2_1_1"/>
<dbReference type="STRING" id="913774.A0A0C3GUE3"/>
<proteinExistence type="predicted"/>